<dbReference type="EMBL" id="JABEYB010000008">
    <property type="protein sequence ID" value="NNU76547.1"/>
    <property type="molecule type" value="Genomic_DNA"/>
</dbReference>
<protein>
    <submittedName>
        <fullName evidence="1">Uncharacterized protein</fullName>
    </submittedName>
</protein>
<reference evidence="1 2" key="1">
    <citation type="submission" date="2020-05" db="EMBL/GenBank/DDBJ databases">
        <title>Complete genome of Clostridium estertheticum subspecies estertheticum, isolated from Vacuum packed lamb meat from New Zealand imported to Switzerland.</title>
        <authorList>
            <person name="Wambui J."/>
            <person name="Stevens M.J.A."/>
            <person name="Stephan R."/>
        </authorList>
    </citation>
    <scope>NUCLEOTIDE SEQUENCE [LARGE SCALE GENOMIC DNA]</scope>
    <source>
        <strain evidence="1 2">CEST001</strain>
    </source>
</reference>
<evidence type="ECO:0000313" key="2">
    <source>
        <dbReference type="Proteomes" id="UP000531659"/>
    </source>
</evidence>
<accession>A0A7Y3SWN5</accession>
<evidence type="ECO:0000313" key="1">
    <source>
        <dbReference type="EMBL" id="NNU76547.1"/>
    </source>
</evidence>
<gene>
    <name evidence="1" type="ORF">HLQ16_11450</name>
</gene>
<comment type="caution">
    <text evidence="1">The sequence shown here is derived from an EMBL/GenBank/DDBJ whole genome shotgun (WGS) entry which is preliminary data.</text>
</comment>
<name>A0A7Y3SWN5_9CLOT</name>
<organism evidence="1 2">
    <name type="scientific">Clostridium estertheticum</name>
    <dbReference type="NCBI Taxonomy" id="238834"/>
    <lineage>
        <taxon>Bacteria</taxon>
        <taxon>Bacillati</taxon>
        <taxon>Bacillota</taxon>
        <taxon>Clostridia</taxon>
        <taxon>Eubacteriales</taxon>
        <taxon>Clostridiaceae</taxon>
        <taxon>Clostridium</taxon>
    </lineage>
</organism>
<proteinExistence type="predicted"/>
<dbReference type="Proteomes" id="UP000531659">
    <property type="component" value="Unassembled WGS sequence"/>
</dbReference>
<dbReference type="RefSeq" id="WP_171297219.1">
    <property type="nucleotide sequence ID" value="NZ_CP087102.1"/>
</dbReference>
<dbReference type="AlphaFoldDB" id="A0A7Y3SWN5"/>
<sequence length="135" mass="15536">MEKQQQNWHPISMLPMMSTMISGQLEEAKDQYENLLKAQSKPNILNDEIVESVIKVFSEQLDFICLYENQISKWHDEETLTTTLETNLSNSQVQLQELSKVITNILALAAKLKNGTIEKVMGKNDLELGMEFFEK</sequence>